<organism evidence="1 2">
    <name type="scientific">Chryseolinea lacunae</name>
    <dbReference type="NCBI Taxonomy" id="2801331"/>
    <lineage>
        <taxon>Bacteria</taxon>
        <taxon>Pseudomonadati</taxon>
        <taxon>Bacteroidota</taxon>
        <taxon>Cytophagia</taxon>
        <taxon>Cytophagales</taxon>
        <taxon>Fulvivirgaceae</taxon>
        <taxon>Chryseolinea</taxon>
    </lineage>
</organism>
<dbReference type="RefSeq" id="WP_202008655.1">
    <property type="nucleotide sequence ID" value="NZ_JAERRB010000002.1"/>
</dbReference>
<name>A0ABS1KPD7_9BACT</name>
<comment type="caution">
    <text evidence="1">The sequence shown here is derived from an EMBL/GenBank/DDBJ whole genome shotgun (WGS) entry which is preliminary data.</text>
</comment>
<accession>A0ABS1KPD7</accession>
<evidence type="ECO:0000313" key="2">
    <source>
        <dbReference type="Proteomes" id="UP000613030"/>
    </source>
</evidence>
<dbReference type="EMBL" id="JAERRB010000002">
    <property type="protein sequence ID" value="MBL0741301.1"/>
    <property type="molecule type" value="Genomic_DNA"/>
</dbReference>
<sequence length="100" mass="11446">MRSIVVRILPLVLCIVCFSFRPKQGENVEFVCMKTHKASNTCHFNFKVDGAKYRFVDIGCKYSKKVSEVVEKAKEGTLALALDWKIECPEPKEKKDGKDF</sequence>
<gene>
    <name evidence="1" type="ORF">JI741_08720</name>
</gene>
<reference evidence="1 2" key="1">
    <citation type="submission" date="2021-01" db="EMBL/GenBank/DDBJ databases">
        <title>Chryseolinea sp. Jin1 Genome sequencing and assembly.</title>
        <authorList>
            <person name="Kim I."/>
        </authorList>
    </citation>
    <scope>NUCLEOTIDE SEQUENCE [LARGE SCALE GENOMIC DNA]</scope>
    <source>
        <strain evidence="1 2">Jin1</strain>
    </source>
</reference>
<evidence type="ECO:0000313" key="1">
    <source>
        <dbReference type="EMBL" id="MBL0741301.1"/>
    </source>
</evidence>
<keyword evidence="2" id="KW-1185">Reference proteome</keyword>
<proteinExistence type="predicted"/>
<dbReference type="Proteomes" id="UP000613030">
    <property type="component" value="Unassembled WGS sequence"/>
</dbReference>
<protein>
    <submittedName>
        <fullName evidence="1">Uncharacterized protein</fullName>
    </submittedName>
</protein>